<dbReference type="GO" id="GO:0046872">
    <property type="term" value="F:metal ion binding"/>
    <property type="evidence" value="ECO:0007669"/>
    <property type="project" value="UniProtKB-KW"/>
</dbReference>
<evidence type="ECO:0000256" key="1">
    <source>
        <dbReference type="ARBA" id="ARBA00001968"/>
    </source>
</evidence>
<dbReference type="PANTHER" id="PTHR22930">
    <property type="match status" value="1"/>
</dbReference>
<gene>
    <name evidence="10" type="ORF">ZIOFF_015312</name>
</gene>
<evidence type="ECO:0000313" key="10">
    <source>
        <dbReference type="EMBL" id="KAG6525356.1"/>
    </source>
</evidence>
<proteinExistence type="inferred from homology"/>
<evidence type="ECO:0000256" key="2">
    <source>
        <dbReference type="ARBA" id="ARBA00004123"/>
    </source>
</evidence>
<keyword evidence="8" id="KW-0732">Signal</keyword>
<keyword evidence="6" id="KW-0378">Hydrolase</keyword>
<comment type="similarity">
    <text evidence="3">Belongs to the HARBI1 family.</text>
</comment>
<dbReference type="GO" id="GO:0004518">
    <property type="term" value="F:nuclease activity"/>
    <property type="evidence" value="ECO:0007669"/>
    <property type="project" value="UniProtKB-KW"/>
</dbReference>
<evidence type="ECO:0000256" key="7">
    <source>
        <dbReference type="ARBA" id="ARBA00023242"/>
    </source>
</evidence>
<comment type="cofactor">
    <cofactor evidence="1">
        <name>a divalent metal cation</name>
        <dbReference type="ChEBI" id="CHEBI:60240"/>
    </cofactor>
</comment>
<dbReference type="PANTHER" id="PTHR22930:SF268">
    <property type="entry name" value="NUCLEASE HARBI1"/>
    <property type="match status" value="1"/>
</dbReference>
<dbReference type="Pfam" id="PF13359">
    <property type="entry name" value="DDE_Tnp_4"/>
    <property type="match status" value="1"/>
</dbReference>
<comment type="subcellular location">
    <subcellularLocation>
        <location evidence="2">Nucleus</location>
    </subcellularLocation>
</comment>
<dbReference type="Proteomes" id="UP000734854">
    <property type="component" value="Unassembled WGS sequence"/>
</dbReference>
<feature type="signal peptide" evidence="8">
    <location>
        <begin position="1"/>
        <end position="25"/>
    </location>
</feature>
<dbReference type="InterPro" id="IPR027806">
    <property type="entry name" value="HARBI1_dom"/>
</dbReference>
<dbReference type="AlphaFoldDB" id="A0A8J5HIF7"/>
<organism evidence="10 11">
    <name type="scientific">Zingiber officinale</name>
    <name type="common">Ginger</name>
    <name type="synonym">Amomum zingiber</name>
    <dbReference type="NCBI Taxonomy" id="94328"/>
    <lineage>
        <taxon>Eukaryota</taxon>
        <taxon>Viridiplantae</taxon>
        <taxon>Streptophyta</taxon>
        <taxon>Embryophyta</taxon>
        <taxon>Tracheophyta</taxon>
        <taxon>Spermatophyta</taxon>
        <taxon>Magnoliopsida</taxon>
        <taxon>Liliopsida</taxon>
        <taxon>Zingiberales</taxon>
        <taxon>Zingiberaceae</taxon>
        <taxon>Zingiber</taxon>
    </lineage>
</organism>
<evidence type="ECO:0000256" key="6">
    <source>
        <dbReference type="ARBA" id="ARBA00022801"/>
    </source>
</evidence>
<reference evidence="10 11" key="1">
    <citation type="submission" date="2020-08" db="EMBL/GenBank/DDBJ databases">
        <title>Plant Genome Project.</title>
        <authorList>
            <person name="Zhang R.-G."/>
        </authorList>
    </citation>
    <scope>NUCLEOTIDE SEQUENCE [LARGE SCALE GENOMIC DNA]</scope>
    <source>
        <tissue evidence="10">Rhizome</tissue>
    </source>
</reference>
<keyword evidence="4" id="KW-0540">Nuclease</keyword>
<name>A0A8J5HIF7_ZINOF</name>
<comment type="caution">
    <text evidence="10">The sequence shown here is derived from an EMBL/GenBank/DDBJ whole genome shotgun (WGS) entry which is preliminary data.</text>
</comment>
<dbReference type="InterPro" id="IPR045249">
    <property type="entry name" value="HARBI1-like"/>
</dbReference>
<evidence type="ECO:0000256" key="5">
    <source>
        <dbReference type="ARBA" id="ARBA00022723"/>
    </source>
</evidence>
<dbReference type="EMBL" id="JACMSC010000004">
    <property type="protein sequence ID" value="KAG6525356.1"/>
    <property type="molecule type" value="Genomic_DNA"/>
</dbReference>
<evidence type="ECO:0000256" key="8">
    <source>
        <dbReference type="SAM" id="SignalP"/>
    </source>
</evidence>
<sequence>MRHLLHTAVAHFFLCATFFPSPSLHHQSENCIGAIDGTHIRVNVSKEDLSRYRRRKNYPIMNVLAACTFDLKFTYVLPGWEGSASDSRILDNVLSREDNLNVPQGGDMDAEKVFEVEGGNDCNAYFKWTTEMDGVMLEVLRKQKSKGQKEDRVFSAEAYRKVNPKYKNIKGKSLHHLEILREIYEKDVATGAQAESAREKAERWEREEAHISIDEIDEMQANNQVYLDNFSTFDFESMPSTSGSQFGTSNPFVPNASVVKGKKRKAPMTNEYSSQLNEVSSAMKDIAQTILNTNTQVWKPAEIYEAVAKLGLEVDKLFEAVELLNEHPNLIGVFFRFPEELRLQWGEKLGLLRYVCGVRLSSAAADDDQLLAISVSNPMPYRVPLYLNAPLLDSNNTEE</sequence>
<dbReference type="GO" id="GO:0005634">
    <property type="term" value="C:nucleus"/>
    <property type="evidence" value="ECO:0007669"/>
    <property type="project" value="UniProtKB-SubCell"/>
</dbReference>
<dbReference type="GO" id="GO:0016787">
    <property type="term" value="F:hydrolase activity"/>
    <property type="evidence" value="ECO:0007669"/>
    <property type="project" value="UniProtKB-KW"/>
</dbReference>
<evidence type="ECO:0000256" key="4">
    <source>
        <dbReference type="ARBA" id="ARBA00022722"/>
    </source>
</evidence>
<keyword evidence="5" id="KW-0479">Metal-binding</keyword>
<protein>
    <recommendedName>
        <fullName evidence="9">DDE Tnp4 domain-containing protein</fullName>
    </recommendedName>
</protein>
<feature type="domain" description="DDE Tnp4" evidence="9">
    <location>
        <begin position="35"/>
        <end position="118"/>
    </location>
</feature>
<keyword evidence="7" id="KW-0539">Nucleus</keyword>
<accession>A0A8J5HIF7</accession>
<evidence type="ECO:0000313" key="11">
    <source>
        <dbReference type="Proteomes" id="UP000734854"/>
    </source>
</evidence>
<evidence type="ECO:0000256" key="3">
    <source>
        <dbReference type="ARBA" id="ARBA00006958"/>
    </source>
</evidence>
<keyword evidence="11" id="KW-1185">Reference proteome</keyword>
<feature type="chain" id="PRO_5035193201" description="DDE Tnp4 domain-containing protein" evidence="8">
    <location>
        <begin position="26"/>
        <end position="399"/>
    </location>
</feature>
<evidence type="ECO:0000259" key="9">
    <source>
        <dbReference type="Pfam" id="PF13359"/>
    </source>
</evidence>